<dbReference type="RefSeq" id="WP_160836286.1">
    <property type="nucleotide sequence ID" value="NZ_WMET01000001.1"/>
</dbReference>
<organism evidence="1 2">
    <name type="scientific">Halobacillus litoralis</name>
    <dbReference type="NCBI Taxonomy" id="45668"/>
    <lineage>
        <taxon>Bacteria</taxon>
        <taxon>Bacillati</taxon>
        <taxon>Bacillota</taxon>
        <taxon>Bacilli</taxon>
        <taxon>Bacillales</taxon>
        <taxon>Bacillaceae</taxon>
        <taxon>Halobacillus</taxon>
    </lineage>
</organism>
<comment type="caution">
    <text evidence="1">The sequence shown here is derived from an EMBL/GenBank/DDBJ whole genome shotgun (WGS) entry which is preliminary data.</text>
</comment>
<protein>
    <submittedName>
        <fullName evidence="1">Uncharacterized protein</fullName>
    </submittedName>
</protein>
<proteinExistence type="predicted"/>
<gene>
    <name evidence="1" type="ORF">GLW04_08690</name>
</gene>
<dbReference type="EMBL" id="WMET01000001">
    <property type="protein sequence ID" value="MYL19961.1"/>
    <property type="molecule type" value="Genomic_DNA"/>
</dbReference>
<sequence>MKQEEYLATTMDEVSREIFEELVQKDGEPRIETITPVLIFRKILQKFDTIRILNEAGGGEEALALSRIVLENYWYLMFILEEDTAFRSLSYYYFDKKLFAEKYLKQVDYFQKHYHEWKKQAEDNHEYASLVKKEP</sequence>
<accession>A0A845DQT5</accession>
<dbReference type="InterPro" id="IPR043733">
    <property type="entry name" value="DUF5677"/>
</dbReference>
<name>A0A845DQT5_9BACI</name>
<dbReference type="Proteomes" id="UP000460949">
    <property type="component" value="Unassembled WGS sequence"/>
</dbReference>
<reference evidence="1 2" key="1">
    <citation type="submission" date="2019-11" db="EMBL/GenBank/DDBJ databases">
        <title>Genome sequences of 17 halophilic strains isolated from different environments.</title>
        <authorList>
            <person name="Furrow R.E."/>
        </authorList>
    </citation>
    <scope>NUCLEOTIDE SEQUENCE [LARGE SCALE GENOMIC DNA]</scope>
    <source>
        <strain evidence="1 2">22511_23_Filter</strain>
    </source>
</reference>
<dbReference type="Pfam" id="PF18928">
    <property type="entry name" value="DUF5677"/>
    <property type="match status" value="1"/>
</dbReference>
<evidence type="ECO:0000313" key="2">
    <source>
        <dbReference type="Proteomes" id="UP000460949"/>
    </source>
</evidence>
<dbReference type="AlphaFoldDB" id="A0A845DQT5"/>
<evidence type="ECO:0000313" key="1">
    <source>
        <dbReference type="EMBL" id="MYL19961.1"/>
    </source>
</evidence>